<dbReference type="Proteomes" id="UP000199031">
    <property type="component" value="Unassembled WGS sequence"/>
</dbReference>
<dbReference type="SMART" id="SM00014">
    <property type="entry name" value="acidPPc"/>
    <property type="match status" value="1"/>
</dbReference>
<evidence type="ECO:0000259" key="1">
    <source>
        <dbReference type="SMART" id="SM00014"/>
    </source>
</evidence>
<dbReference type="InterPro" id="IPR036938">
    <property type="entry name" value="PAP2/HPO_sf"/>
</dbReference>
<reference evidence="2 3" key="1">
    <citation type="submission" date="2016-10" db="EMBL/GenBank/DDBJ databases">
        <authorList>
            <person name="de Groot N.N."/>
        </authorList>
    </citation>
    <scope>NUCLEOTIDE SEQUENCE [LARGE SCALE GENOMIC DNA]</scope>
    <source>
        <strain evidence="2 3">DSM 28286</strain>
    </source>
</reference>
<gene>
    <name evidence="2" type="ORF">SAMN05444277_106146</name>
</gene>
<name>A0A1I5WFI7_9BACT</name>
<dbReference type="AlphaFoldDB" id="A0A1I5WFI7"/>
<dbReference type="InterPro" id="IPR000326">
    <property type="entry name" value="PAP2/HPO"/>
</dbReference>
<dbReference type="PANTHER" id="PTHR14969:SF13">
    <property type="entry name" value="AT30094P"/>
    <property type="match status" value="1"/>
</dbReference>
<dbReference type="EMBL" id="FOXQ01000006">
    <property type="protein sequence ID" value="SFQ18348.1"/>
    <property type="molecule type" value="Genomic_DNA"/>
</dbReference>
<sequence>MRKEALFLLMLISFQCCYSQKADSGLFAKTDTVKENLLTPYKFQFKKMYVPASLIVSGLILNDNSTESVKNEIVEDRNKYLPDFKTHVDNYLQYSPIAIAYGLDAFGIKSKTDIQNRTAVLLKGELSMIAVTQLLKNTTHIQRPDHSNYSSFPSGHTAQAFAAATFLSEEYKYKFKWMPYVSYSIATSVGILRMANNKHYISDVLVGAGIGIFSIKISYWTHQYKWGRKKETVIPD</sequence>
<keyword evidence="3" id="KW-1185">Reference proteome</keyword>
<organism evidence="2 3">
    <name type="scientific">Parafilimonas terrae</name>
    <dbReference type="NCBI Taxonomy" id="1465490"/>
    <lineage>
        <taxon>Bacteria</taxon>
        <taxon>Pseudomonadati</taxon>
        <taxon>Bacteroidota</taxon>
        <taxon>Chitinophagia</taxon>
        <taxon>Chitinophagales</taxon>
        <taxon>Chitinophagaceae</taxon>
        <taxon>Parafilimonas</taxon>
    </lineage>
</organism>
<dbReference type="Pfam" id="PF01569">
    <property type="entry name" value="PAP2"/>
    <property type="match status" value="1"/>
</dbReference>
<dbReference type="STRING" id="1465490.SAMN05444277_106146"/>
<accession>A0A1I5WFI7</accession>
<dbReference type="Gene3D" id="1.20.144.10">
    <property type="entry name" value="Phosphatidic acid phosphatase type 2/haloperoxidase"/>
    <property type="match status" value="1"/>
</dbReference>
<dbReference type="CDD" id="cd03394">
    <property type="entry name" value="PAP2_like_5"/>
    <property type="match status" value="1"/>
</dbReference>
<protein>
    <submittedName>
        <fullName evidence="2">PAP2 superfamily protein</fullName>
    </submittedName>
</protein>
<feature type="domain" description="Phosphatidic acid phosphatase type 2/haloperoxidase" evidence="1">
    <location>
        <begin position="116"/>
        <end position="219"/>
    </location>
</feature>
<proteinExistence type="predicted"/>
<dbReference type="SUPFAM" id="SSF48317">
    <property type="entry name" value="Acid phosphatase/Vanadium-dependent haloperoxidase"/>
    <property type="match status" value="1"/>
</dbReference>
<evidence type="ECO:0000313" key="3">
    <source>
        <dbReference type="Proteomes" id="UP000199031"/>
    </source>
</evidence>
<evidence type="ECO:0000313" key="2">
    <source>
        <dbReference type="EMBL" id="SFQ18348.1"/>
    </source>
</evidence>
<dbReference type="PANTHER" id="PTHR14969">
    <property type="entry name" value="SPHINGOSINE-1-PHOSPHATE PHOSPHOHYDROLASE"/>
    <property type="match status" value="1"/>
</dbReference>